<sequence length="1913" mass="216939">MKVQCEIPLTKKYSQKANKDPNLLLQIGTIIAKEANQTTNILQDILDGNFLNNTSKDYGHVLSAPITTQALAIIKNCNVTGKYKLQCPAFDLTGFFAENSKKLKRSRSLTFFQNSVATLFENLIEHTNVTNMMSERIKKFKVQPEKSCSPDIMIDQFPKCRLYKGFDEVTARFKPLLAGKILLTPDIPETREIKKKLDELLKLIFSLIQYIKFFNANKDVIQDALSNSLLKEAAYSIADVYIDIAGLGMFNTKVHKLLVTIFGSPSNRTEGTFTQFIYNYITKNAEELADCMVQDRIVILQNATELEDTAFCLQKYNLYYTGVVFEPPQNGTNFFQYTIRPLSSMIDTDQQIVNQRHMYNPRDEALSDLKYITFGFVWLQELVDKVIIKLSTGKDFDTIGLFLQQEPAPCVPIASSFDVTQNIPFIFVVSFLCPIAILVKSITTEKEFKLTDMMQISGMQPIMHTVSFAIDSLFINLVLGTLAVTMLIAFEIVKDVQFILFLTTVFLFLYASIAQNIFFTRFFNNSNYDKICDDGVQDGVVGVEVSGLVVKYPNGVKGLKGVDMKFYEGYCTVILGSNGCGKSTLNKTLSGMHEPTEGTINVYGMDIRYDLDEIRKSIGFCPQENVLFDYLTIEEHFIFYANFKEISKDVLTQEMNLILDDTGLGFKKHCLAKNLSGGMKRKLCLGLCLIGHTKVIILDEPTAGVDPFQRKAIWELVEKMKISRTVILCTHYLEEAEVLADRVIVMKSGEIKAEGSISFLKKMVARNFKVKIKISTVPSDFFDTENHLIDHFKATKKIKGSYFIYQIPVRKDYSDIMDIITYLDQKIPHTHEEYQIFIADLQRVFLNIARIKEIRIKSTNPYSRRQSAAKVEYTNTNSDSTSIEGDNDLGLMSKKASKSRESSKDLDNDDIPLTLKLTNMASEHRDDVGFNCPEYTKIANPFQLFFIRLRTLIVKRFAIIQKEAISNVIHFLVPILLFLLVQIYIFFQTATLNKLSTSEVIKYNPLTMDVGVGLSSFPIESFLSFNVNNPNKTKGYLQEDTDVLKSMLLSPGMGNICSRAPKKKYPTFAQNKKKLTYHNKIVKNRDNCNVSAANSDNAIAKIIDKESEIKNPFIKKKDYCTCKSSKWNCTSDNFNNKYEYFNIEPGFQFNDYSNVNISEQRINRADLDGRVINGNESKNFEIGGYQFYLKNPNAYTEKQKEEQINGYNALSDTFVQFCKLIDLNLTALNSSIHHNETFITSIDDLAKLLIRNFAKIENGKIWFNNRYWISAPSLFNAYSNARLRQGTKDQNSAILTIKHAMDSYMGEFAKFNKIGLLTGFLVLVLLFTISMIPAGVARVLVYERINLIKQMVTNTGTPRIAYWLANFVVDILTYLLAMGVLFALCSIFSTQFFAYDASTRIASLITFILFGVNFILWIYIIQQVFVEPTKAYIMIGVCSFFLGTTLFVIYIILDKMKSNSDTMRNVTNFSMYLFSLNPQFNLGMVVYKASLYAFYYDIVGTQIGAQDNLKISELDGVFPDLFMWSQTGSHMAFLGFNILCCIFLLSLLEFGYDIFPFIRILRNLHAKYALKRCVSTELVSQSVVDEEDIVDNIDVKNMEKYGVVCRGITKLYGLNHIAVNDISFCAPKGECLGLLGTNGAGKSTTFGLMTEELYPDKGKIYKKNEFGYCPQVHALNECLTPRQVLRAYGSLRGIPSSSLNTIVEWLLEKMNLDTFADKECGSLSGGNKRKVNMSISVIGNPDVILLDEPSSGMDVASQAFMWNLINSLRAEGKTLILCSHSMTEIESVCQKICIMIDGKIREIGSLQYLKEKLGFHYKLMVKMDSTSDSKTDKIKKIVKNSISSSTVESIYNSTIFYTIKWSETVVREITSTVLDLKAKNLITDFNFRPANLDDIFSNVAHDCQARKHKINNS</sequence>
<name>A0AC35U3S8_9BILA</name>
<dbReference type="Proteomes" id="UP000095286">
    <property type="component" value="Unplaced"/>
</dbReference>
<protein>
    <submittedName>
        <fullName evidence="2">ABC transporter domain-containing protein</fullName>
    </submittedName>
</protein>
<accession>A0AC35U3S8</accession>
<proteinExistence type="predicted"/>
<dbReference type="WBParaSite" id="RSKR_0000722900.1">
    <property type="protein sequence ID" value="RSKR_0000722900.1"/>
    <property type="gene ID" value="RSKR_0000722900"/>
</dbReference>
<evidence type="ECO:0000313" key="1">
    <source>
        <dbReference type="Proteomes" id="UP000095286"/>
    </source>
</evidence>
<evidence type="ECO:0000313" key="2">
    <source>
        <dbReference type="WBParaSite" id="RSKR_0000722900.1"/>
    </source>
</evidence>
<reference evidence="2" key="1">
    <citation type="submission" date="2016-11" db="UniProtKB">
        <authorList>
            <consortium name="WormBaseParasite"/>
        </authorList>
    </citation>
    <scope>IDENTIFICATION</scope>
    <source>
        <strain evidence="2">KR3021</strain>
    </source>
</reference>
<organism evidence="1 2">
    <name type="scientific">Rhabditophanes sp. KR3021</name>
    <dbReference type="NCBI Taxonomy" id="114890"/>
    <lineage>
        <taxon>Eukaryota</taxon>
        <taxon>Metazoa</taxon>
        <taxon>Ecdysozoa</taxon>
        <taxon>Nematoda</taxon>
        <taxon>Chromadorea</taxon>
        <taxon>Rhabditida</taxon>
        <taxon>Tylenchina</taxon>
        <taxon>Panagrolaimomorpha</taxon>
        <taxon>Strongyloidoidea</taxon>
        <taxon>Alloionematidae</taxon>
        <taxon>Rhabditophanes</taxon>
    </lineage>
</organism>